<keyword evidence="1" id="KW-0479">Metal-binding</keyword>
<dbReference type="Gene3D" id="3.20.20.370">
    <property type="entry name" value="Glycoside hydrolase/deacetylase"/>
    <property type="match status" value="1"/>
</dbReference>
<dbReference type="InterPro" id="IPR050248">
    <property type="entry name" value="Polysacc_deacetylase_ArnD"/>
</dbReference>
<dbReference type="EMBL" id="QXML01000007">
    <property type="protein sequence ID" value="RIW14021.1"/>
    <property type="molecule type" value="Genomic_DNA"/>
</dbReference>
<evidence type="ECO:0000259" key="3">
    <source>
        <dbReference type="PROSITE" id="PS51677"/>
    </source>
</evidence>
<dbReference type="InterPro" id="IPR002509">
    <property type="entry name" value="NODB_dom"/>
</dbReference>
<dbReference type="GO" id="GO:0046872">
    <property type="term" value="F:metal ion binding"/>
    <property type="evidence" value="ECO:0007669"/>
    <property type="project" value="UniProtKB-KW"/>
</dbReference>
<dbReference type="PANTHER" id="PTHR10587">
    <property type="entry name" value="GLYCOSYL TRANSFERASE-RELATED"/>
    <property type="match status" value="1"/>
</dbReference>
<dbReference type="SUPFAM" id="SSF88713">
    <property type="entry name" value="Glycoside hydrolase/deacetylase"/>
    <property type="match status" value="1"/>
</dbReference>
<evidence type="ECO:0000313" key="4">
    <source>
        <dbReference type="EMBL" id="RIW14021.1"/>
    </source>
</evidence>
<reference evidence="4 5" key="1">
    <citation type="submission" date="2018-09" db="EMBL/GenBank/DDBJ databases">
        <authorList>
            <person name="Wang X."/>
            <person name="Du Z."/>
        </authorList>
    </citation>
    <scope>NUCLEOTIDE SEQUENCE [LARGE SCALE GENOMIC DNA]</scope>
    <source>
        <strain evidence="4 5">N3</strain>
    </source>
</reference>
<dbReference type="OrthoDB" id="9812065at2"/>
<organism evidence="4 5">
    <name type="scientific">Algoriphagus lacus</name>
    <dbReference type="NCBI Taxonomy" id="2056311"/>
    <lineage>
        <taxon>Bacteria</taxon>
        <taxon>Pseudomonadati</taxon>
        <taxon>Bacteroidota</taxon>
        <taxon>Cytophagia</taxon>
        <taxon>Cytophagales</taxon>
        <taxon>Cyclobacteriaceae</taxon>
        <taxon>Algoriphagus</taxon>
    </lineage>
</organism>
<name>A0A418PPK4_9BACT</name>
<evidence type="ECO:0000313" key="5">
    <source>
        <dbReference type="Proteomes" id="UP000283522"/>
    </source>
</evidence>
<gene>
    <name evidence="4" type="ORF">D0X99_14525</name>
</gene>
<protein>
    <submittedName>
        <fullName evidence="4">Polysaccharide deacetylase family protein</fullName>
    </submittedName>
</protein>
<keyword evidence="5" id="KW-1185">Reference proteome</keyword>
<proteinExistence type="predicted"/>
<dbReference type="PROSITE" id="PS51677">
    <property type="entry name" value="NODB"/>
    <property type="match status" value="1"/>
</dbReference>
<dbReference type="Pfam" id="PF01522">
    <property type="entry name" value="Polysacc_deac_1"/>
    <property type="match status" value="1"/>
</dbReference>
<keyword evidence="2" id="KW-0378">Hydrolase</keyword>
<dbReference type="GO" id="GO:0005975">
    <property type="term" value="P:carbohydrate metabolic process"/>
    <property type="evidence" value="ECO:0007669"/>
    <property type="project" value="InterPro"/>
</dbReference>
<dbReference type="GO" id="GO:0016020">
    <property type="term" value="C:membrane"/>
    <property type="evidence" value="ECO:0007669"/>
    <property type="project" value="TreeGrafter"/>
</dbReference>
<dbReference type="RefSeq" id="WP_119478564.1">
    <property type="nucleotide sequence ID" value="NZ_QXML01000007.1"/>
</dbReference>
<evidence type="ECO:0000256" key="2">
    <source>
        <dbReference type="ARBA" id="ARBA00022801"/>
    </source>
</evidence>
<comment type="caution">
    <text evidence="4">The sequence shown here is derived from an EMBL/GenBank/DDBJ whole genome shotgun (WGS) entry which is preliminary data.</text>
</comment>
<dbReference type="Proteomes" id="UP000283522">
    <property type="component" value="Unassembled WGS sequence"/>
</dbReference>
<sequence length="208" mass="23594">MVWHTVPKFVQGLFPNRIWEGDPTGKRVYLTFDDGPVPGITDFVLNELSKRNQKATFFMVGDNVRKHPALANEVLAQGHQIGNHTFNHLKGWDTADSVYLDNVKKCDLVFEEELGVGTDLFRPPYGLIKISQAKPVLESKRIIMWNVLTGDYDRSILPSEILKKSIQMTLPGSIVLFHDQQKTSEVLPKVLPQYLNFLEDNGFKSALL</sequence>
<dbReference type="GO" id="GO:0016810">
    <property type="term" value="F:hydrolase activity, acting on carbon-nitrogen (but not peptide) bonds"/>
    <property type="evidence" value="ECO:0007669"/>
    <property type="project" value="InterPro"/>
</dbReference>
<dbReference type="AlphaFoldDB" id="A0A418PPK4"/>
<evidence type="ECO:0000256" key="1">
    <source>
        <dbReference type="ARBA" id="ARBA00022723"/>
    </source>
</evidence>
<dbReference type="CDD" id="cd10917">
    <property type="entry name" value="CE4_NodB_like_6s_7s"/>
    <property type="match status" value="1"/>
</dbReference>
<dbReference type="InterPro" id="IPR011330">
    <property type="entry name" value="Glyco_hydro/deAcase_b/a-brl"/>
</dbReference>
<feature type="domain" description="NodB homology" evidence="3">
    <location>
        <begin position="26"/>
        <end position="206"/>
    </location>
</feature>
<accession>A0A418PPK4</accession>
<dbReference type="PANTHER" id="PTHR10587:SF133">
    <property type="entry name" value="CHITIN DEACETYLASE 1-RELATED"/>
    <property type="match status" value="1"/>
</dbReference>